<evidence type="ECO:0000313" key="2">
    <source>
        <dbReference type="EMBL" id="CAA9425426.1"/>
    </source>
</evidence>
<proteinExistence type="predicted"/>
<evidence type="ECO:0000256" key="1">
    <source>
        <dbReference type="SAM" id="MobiDB-lite"/>
    </source>
</evidence>
<accession>A0A6J4PVM8</accession>
<organism evidence="2">
    <name type="scientific">uncultured Pseudonocardia sp</name>
    <dbReference type="NCBI Taxonomy" id="211455"/>
    <lineage>
        <taxon>Bacteria</taxon>
        <taxon>Bacillati</taxon>
        <taxon>Actinomycetota</taxon>
        <taxon>Actinomycetes</taxon>
        <taxon>Pseudonocardiales</taxon>
        <taxon>Pseudonocardiaceae</taxon>
        <taxon>Pseudonocardia</taxon>
        <taxon>environmental samples</taxon>
    </lineage>
</organism>
<feature type="non-terminal residue" evidence="2">
    <location>
        <position position="48"/>
    </location>
</feature>
<dbReference type="AlphaFoldDB" id="A0A6J4PVM8"/>
<protein>
    <submittedName>
        <fullName evidence="2">Putative secreted protein</fullName>
    </submittedName>
</protein>
<feature type="region of interest" description="Disordered" evidence="1">
    <location>
        <begin position="1"/>
        <end position="48"/>
    </location>
</feature>
<dbReference type="EMBL" id="CADCUS010000430">
    <property type="protein sequence ID" value="CAA9425426.1"/>
    <property type="molecule type" value="Genomic_DNA"/>
</dbReference>
<feature type="compositionally biased region" description="Low complexity" evidence="1">
    <location>
        <begin position="16"/>
        <end position="25"/>
    </location>
</feature>
<name>A0A6J4PVM8_9PSEU</name>
<feature type="non-terminal residue" evidence="2">
    <location>
        <position position="1"/>
    </location>
</feature>
<gene>
    <name evidence="2" type="ORF">AVDCRST_MAG66-2932</name>
</gene>
<reference evidence="2" key="1">
    <citation type="submission" date="2020-02" db="EMBL/GenBank/DDBJ databases">
        <authorList>
            <person name="Meier V. D."/>
        </authorList>
    </citation>
    <scope>NUCLEOTIDE SEQUENCE</scope>
    <source>
        <strain evidence="2">AVDCRST_MAG66</strain>
    </source>
</reference>
<sequence length="48" mass="4899">WRSRRRSPTSPGPGSPTGSASAAPTSAPPRPARTGGWCRSSATPSPPR</sequence>